<evidence type="ECO:0000313" key="2">
    <source>
        <dbReference type="Proteomes" id="UP000203826"/>
    </source>
</evidence>
<dbReference type="KEGG" id="vg:26049205"/>
<organism evidence="1 2">
    <name type="scientific">Chrysochromulina ericina virus CeV-01B</name>
    <dbReference type="NCBI Taxonomy" id="3070830"/>
    <lineage>
        <taxon>Viruses</taxon>
        <taxon>Varidnaviria</taxon>
        <taxon>Bamfordvirae</taxon>
        <taxon>Nucleocytoviricota</taxon>
        <taxon>Megaviricetes</taxon>
        <taxon>Imitervirales</taxon>
        <taxon>Mesomimiviridae</taxon>
        <taxon>Tethysvirus</taxon>
        <taxon>Tethysvirus raunefjordenense</taxon>
    </lineage>
</organism>
<name>A0A0N9QXK1_9VIRU</name>
<evidence type="ECO:0000313" key="1">
    <source>
        <dbReference type="EMBL" id="ALH23244.1"/>
    </source>
</evidence>
<proteinExistence type="predicted"/>
<accession>A0A0N9QXK1</accession>
<dbReference type="EMBL" id="KT820662">
    <property type="protein sequence ID" value="ALH23244.1"/>
    <property type="molecule type" value="Genomic_DNA"/>
</dbReference>
<sequence>MNITYDIIETHNDLIDNSDDSNVYIETDYSLYNSDEILALVTNYNLNYNLSYLNSIIDFYKIKKNKKNIKKEEMINMIVNFEIDQKNSNIVKERIRLFSNFIELKNNEYFYKFIIGSL</sequence>
<reference evidence="1 2" key="1">
    <citation type="journal article" date="2015" name="Genome Announc.">
        <title>The 474-Kilobase-Pair Complete Genome Sequence of CeV-01B, a Virus Infecting Haptolina (Chrysochromulina) ericina (Prymnesiophyceae).</title>
        <authorList>
            <person name="Gallot-Lavallee L."/>
            <person name="Pagarete A."/>
            <person name="Legendre M."/>
            <person name="Santini S."/>
            <person name="Sandaa R.A."/>
            <person name="Himmelbauer H."/>
            <person name="Ogata H."/>
            <person name="Bratbak G."/>
            <person name="Claverie J.M."/>
        </authorList>
    </citation>
    <scope>NUCLEOTIDE SEQUENCE [LARGE SCALE GENOMIC DNA]</scope>
    <source>
        <strain evidence="1">CeV-01B</strain>
    </source>
</reference>
<keyword evidence="2" id="KW-1185">Reference proteome</keyword>
<protein>
    <submittedName>
        <fullName evidence="1">Uncharacterized protein</fullName>
    </submittedName>
</protein>
<dbReference type="Proteomes" id="UP000203826">
    <property type="component" value="Segment"/>
</dbReference>
<gene>
    <name evidence="1" type="ORF">ceV_338</name>
</gene>